<keyword evidence="8" id="KW-0472">Membrane</keyword>
<organism evidence="10 11">
    <name type="scientific">Nonomuraea thailandensis</name>
    <dbReference type="NCBI Taxonomy" id="1188745"/>
    <lineage>
        <taxon>Bacteria</taxon>
        <taxon>Bacillati</taxon>
        <taxon>Actinomycetota</taxon>
        <taxon>Actinomycetes</taxon>
        <taxon>Streptosporangiales</taxon>
        <taxon>Streptosporangiaceae</taxon>
        <taxon>Nonomuraea</taxon>
    </lineage>
</organism>
<dbReference type="InterPro" id="IPR027417">
    <property type="entry name" value="P-loop_NTPase"/>
</dbReference>
<dbReference type="PROSITE" id="PS00211">
    <property type="entry name" value="ABC_TRANSPORTER_1"/>
    <property type="match status" value="1"/>
</dbReference>
<dbReference type="AlphaFoldDB" id="A0A9X2K274"/>
<evidence type="ECO:0000256" key="2">
    <source>
        <dbReference type="ARBA" id="ARBA00022475"/>
    </source>
</evidence>
<evidence type="ECO:0000256" key="7">
    <source>
        <dbReference type="ARBA" id="ARBA00022967"/>
    </source>
</evidence>
<dbReference type="SUPFAM" id="SSF52540">
    <property type="entry name" value="P-loop containing nucleoside triphosphate hydrolases"/>
    <property type="match status" value="2"/>
</dbReference>
<evidence type="ECO:0000256" key="4">
    <source>
        <dbReference type="ARBA" id="ARBA00022737"/>
    </source>
</evidence>
<reference evidence="10" key="1">
    <citation type="submission" date="2022-06" db="EMBL/GenBank/DDBJ databases">
        <title>Sequencing the genomes of 1000 actinobacteria strains.</title>
        <authorList>
            <person name="Klenk H.-P."/>
        </authorList>
    </citation>
    <scope>NUCLEOTIDE SEQUENCE</scope>
    <source>
        <strain evidence="10">DSM 46694</strain>
    </source>
</reference>
<dbReference type="InterPro" id="IPR017871">
    <property type="entry name" value="ABC_transporter-like_CS"/>
</dbReference>
<evidence type="ECO:0000256" key="1">
    <source>
        <dbReference type="ARBA" id="ARBA00022448"/>
    </source>
</evidence>
<dbReference type="CDD" id="cd03215">
    <property type="entry name" value="ABC_Carb_Monos_II"/>
    <property type="match status" value="1"/>
</dbReference>
<protein>
    <submittedName>
        <fullName evidence="10">Ribose transport system ATP-binding protein</fullName>
    </submittedName>
</protein>
<keyword evidence="6 10" id="KW-0067">ATP-binding</keyword>
<keyword evidence="3" id="KW-0762">Sugar transport</keyword>
<evidence type="ECO:0000313" key="10">
    <source>
        <dbReference type="EMBL" id="MCP2357099.1"/>
    </source>
</evidence>
<dbReference type="Gene3D" id="3.40.50.300">
    <property type="entry name" value="P-loop containing nucleotide triphosphate hydrolases"/>
    <property type="match status" value="2"/>
</dbReference>
<dbReference type="InterPro" id="IPR050107">
    <property type="entry name" value="ABC_carbohydrate_import_ATPase"/>
</dbReference>
<dbReference type="PANTHER" id="PTHR43790:SF3">
    <property type="entry name" value="D-ALLOSE IMPORT ATP-BINDING PROTEIN ALSA-RELATED"/>
    <property type="match status" value="1"/>
</dbReference>
<dbReference type="PROSITE" id="PS50893">
    <property type="entry name" value="ABC_TRANSPORTER_2"/>
    <property type="match status" value="2"/>
</dbReference>
<evidence type="ECO:0000256" key="3">
    <source>
        <dbReference type="ARBA" id="ARBA00022597"/>
    </source>
</evidence>
<dbReference type="Pfam" id="PF00005">
    <property type="entry name" value="ABC_tran"/>
    <property type="match status" value="2"/>
</dbReference>
<keyword evidence="5" id="KW-0547">Nucleotide-binding</keyword>
<keyword evidence="7" id="KW-1278">Translocase</keyword>
<evidence type="ECO:0000313" key="11">
    <source>
        <dbReference type="Proteomes" id="UP001139648"/>
    </source>
</evidence>
<keyword evidence="4" id="KW-0677">Repeat</keyword>
<evidence type="ECO:0000256" key="5">
    <source>
        <dbReference type="ARBA" id="ARBA00022741"/>
    </source>
</evidence>
<dbReference type="CDD" id="cd03216">
    <property type="entry name" value="ABC_Carb_Monos_I"/>
    <property type="match status" value="1"/>
</dbReference>
<evidence type="ECO:0000256" key="6">
    <source>
        <dbReference type="ARBA" id="ARBA00022840"/>
    </source>
</evidence>
<dbReference type="RefSeq" id="WP_253744236.1">
    <property type="nucleotide sequence ID" value="NZ_BAABKA010000103.1"/>
</dbReference>
<evidence type="ECO:0000259" key="9">
    <source>
        <dbReference type="PROSITE" id="PS50893"/>
    </source>
</evidence>
<dbReference type="EMBL" id="JAMZEB010000002">
    <property type="protein sequence ID" value="MCP2357099.1"/>
    <property type="molecule type" value="Genomic_DNA"/>
</dbReference>
<feature type="domain" description="ABC transporter" evidence="9">
    <location>
        <begin position="4"/>
        <end position="239"/>
    </location>
</feature>
<dbReference type="GO" id="GO:0005524">
    <property type="term" value="F:ATP binding"/>
    <property type="evidence" value="ECO:0007669"/>
    <property type="project" value="UniProtKB-KW"/>
</dbReference>
<dbReference type="Proteomes" id="UP001139648">
    <property type="component" value="Unassembled WGS sequence"/>
</dbReference>
<dbReference type="PANTHER" id="PTHR43790">
    <property type="entry name" value="CARBOHYDRATE TRANSPORT ATP-BINDING PROTEIN MG119-RELATED"/>
    <property type="match status" value="1"/>
</dbReference>
<dbReference type="InterPro" id="IPR003593">
    <property type="entry name" value="AAA+_ATPase"/>
</dbReference>
<gene>
    <name evidence="10" type="ORF">HD597_004119</name>
</gene>
<feature type="domain" description="ABC transporter" evidence="9">
    <location>
        <begin position="258"/>
        <end position="502"/>
    </location>
</feature>
<comment type="caution">
    <text evidence="10">The sequence shown here is derived from an EMBL/GenBank/DDBJ whole genome shotgun (WGS) entry which is preliminary data.</text>
</comment>
<name>A0A9X2K274_9ACTN</name>
<dbReference type="GO" id="GO:0016887">
    <property type="term" value="F:ATP hydrolysis activity"/>
    <property type="evidence" value="ECO:0007669"/>
    <property type="project" value="InterPro"/>
</dbReference>
<keyword evidence="2" id="KW-1003">Cell membrane</keyword>
<dbReference type="SMART" id="SM00382">
    <property type="entry name" value="AAA"/>
    <property type="match status" value="2"/>
</dbReference>
<sequence length="505" mass="53225">MPFLNALGITKSFGPVKVLHGIDFTAEAGSVVALLGENGAGKSTFVKILAGDHDADGGEIRVGGRPARFGSVADARAAGIRLISQEIADAGPLTVAENVVLGAWPRRLGVVSRKEMRRRAAGSLARLRAEIPLDRPVSRLRLGERQIVEIARALAGESRCLLFDEPTAALSDAEAGRLFELIADLRETGVAIVYITHRLDEVFRIADRACVLRDGRISLDRPVAEVTTADLVEAMVGRAVAARRFVEPAGGPADGPAQRAEAVLTLHEASGDNFAGVSLSAAPGTVVGLYGKVGSGVSEVAETLFGMRGLAGGELRLDGRAIHLRTPADAIRAGIGFLPPDRQGQAVLSDRSVAENLTAPSWRRLAGRGGLMTRAREAGAYRRWHDALSVRSRDDPDQSIGTLSGGNQQKVLLARWLECGSRVLVLAEPTRGVDVGARQEIYQAIRRLAEDGTAIVVASSDYEDIVAVADQAAVMVRGRVVAMLDGAGVTTDQLTESAGGALSVR</sequence>
<proteinExistence type="predicted"/>
<dbReference type="InterPro" id="IPR003439">
    <property type="entry name" value="ABC_transporter-like_ATP-bd"/>
</dbReference>
<keyword evidence="1" id="KW-0813">Transport</keyword>
<accession>A0A9X2K274</accession>
<keyword evidence="11" id="KW-1185">Reference proteome</keyword>
<evidence type="ECO:0000256" key="8">
    <source>
        <dbReference type="ARBA" id="ARBA00023136"/>
    </source>
</evidence>